<evidence type="ECO:0000313" key="2">
    <source>
        <dbReference type="EMBL" id="ALV41781.1"/>
    </source>
</evidence>
<reference evidence="2 3" key="1">
    <citation type="submission" date="2015-12" db="EMBL/GenBank/DDBJ databases">
        <authorList>
            <person name="Shamseldin A."/>
            <person name="Moawad H."/>
            <person name="Abd El-Rahim W.M."/>
            <person name="Sadowsky M.J."/>
        </authorList>
    </citation>
    <scope>NUCLEOTIDE SEQUENCE [LARGE SCALE GENOMIC DNA]</scope>
    <source>
        <strain evidence="2 3">Ar51</strain>
    </source>
</reference>
<dbReference type="RefSeq" id="WP_058930906.1">
    <property type="nucleotide sequence ID" value="NZ_CP013747.1"/>
</dbReference>
<dbReference type="Pfam" id="PF14300">
    <property type="entry name" value="DMP19"/>
    <property type="match status" value="1"/>
</dbReference>
<accession>A0A0U3QQ93</accession>
<dbReference type="EMBL" id="CP013747">
    <property type="protein sequence ID" value="ALV41781.1"/>
    <property type="molecule type" value="Genomic_DNA"/>
</dbReference>
<evidence type="ECO:0000313" key="3">
    <source>
        <dbReference type="Proteomes" id="UP000065151"/>
    </source>
</evidence>
<dbReference type="InterPro" id="IPR025402">
    <property type="entry name" value="DMP19_C"/>
</dbReference>
<organism evidence="2">
    <name type="scientific">Pseudarthrobacter sulfonivorans</name>
    <dbReference type="NCBI Taxonomy" id="121292"/>
    <lineage>
        <taxon>Bacteria</taxon>
        <taxon>Bacillati</taxon>
        <taxon>Actinomycetota</taxon>
        <taxon>Actinomycetes</taxon>
        <taxon>Micrococcales</taxon>
        <taxon>Micrococcaceae</taxon>
        <taxon>Pseudarthrobacter</taxon>
    </lineage>
</organism>
<gene>
    <name evidence="2" type="ORF">AU252_11970</name>
</gene>
<protein>
    <recommendedName>
        <fullName evidence="1">DNA mimic protein DMP19 C-terminal domain-containing protein</fullName>
    </recommendedName>
</protein>
<sequence>MTKSQNPVVLTQASIEAGSEEVVDANVHVVNAMYGKLLDAGEIAPAALGSYYVDFYVTQSLEGGFAQYVFTADRDEVDPLIREGLAGMGANAHLELFNRTVAAFDALSEEDEERYLDGDLDTEEESNDAVRTIEELDGEFEELFETENITALNAAWLLSQEGLLVLDDEELDAYIERQVALIPNLEERQAAADEEALEDAPDFEVIIRELCDIAGYALQKITMGDPNYMHDGEKTLAWHFTTDHGDFIMVEDDEEAFMINPETQEIVAAVEFEEADDDEMIDA</sequence>
<feature type="domain" description="DNA mimic protein DMP19 C-terminal" evidence="1">
    <location>
        <begin position="42"/>
        <end position="158"/>
    </location>
</feature>
<name>A0A0U3QQ93_9MICC</name>
<dbReference type="KEGG" id="psul:AU252_11970"/>
<evidence type="ECO:0000259" key="1">
    <source>
        <dbReference type="Pfam" id="PF14300"/>
    </source>
</evidence>
<proteinExistence type="predicted"/>
<dbReference type="AlphaFoldDB" id="A0A0U3QQ93"/>
<dbReference type="Proteomes" id="UP000065151">
    <property type="component" value="Chromosome"/>
</dbReference>